<feature type="region of interest" description="Disordered" evidence="1">
    <location>
        <begin position="125"/>
        <end position="169"/>
    </location>
</feature>
<dbReference type="AlphaFoldDB" id="A0AAW0EUW1"/>
<feature type="region of interest" description="Disordered" evidence="1">
    <location>
        <begin position="1"/>
        <end position="33"/>
    </location>
</feature>
<dbReference type="Proteomes" id="UP001430356">
    <property type="component" value="Unassembled WGS sequence"/>
</dbReference>
<evidence type="ECO:0000313" key="2">
    <source>
        <dbReference type="EMBL" id="KAK7198040.1"/>
    </source>
</evidence>
<keyword evidence="3" id="KW-1185">Reference proteome</keyword>
<gene>
    <name evidence="2" type="ORF">NESM_000759600</name>
</gene>
<evidence type="ECO:0000313" key="3">
    <source>
        <dbReference type="Proteomes" id="UP001430356"/>
    </source>
</evidence>
<sequence>MADVLTAPSPATSPPADHHTSPSSDAAGSAAAAVPDAAADAELRRRIDLGVLLVNMGAATEERVFGMQDSAAMHAYRERRVRELLVVNRRQDDAAAHPLVWFKPWTWWRSGPQVSPMQWGVYPHPAGSTGGSDAATSTAATPPSPPADGGVEAPAPTAPPARRRRKGLPAVDTRALTSDEVSALTAAVRDERAALLRGEEDIHAALHGVEDRRYRYLVPSRDVKCEKQVVEVLRCYTEHTATEGVVRGDLLACGPHVSRLRTCAEAMVAQYSSAGESV</sequence>
<protein>
    <submittedName>
        <fullName evidence="2">Uncharacterized protein</fullName>
    </submittedName>
</protein>
<dbReference type="EMBL" id="JAECZO010000129">
    <property type="protein sequence ID" value="KAK7198040.1"/>
    <property type="molecule type" value="Genomic_DNA"/>
</dbReference>
<feature type="compositionally biased region" description="Low complexity" evidence="1">
    <location>
        <begin position="1"/>
        <end position="10"/>
    </location>
</feature>
<proteinExistence type="predicted"/>
<name>A0AAW0EUW1_9TRYP</name>
<organism evidence="2 3">
    <name type="scientific">Novymonas esmeraldas</name>
    <dbReference type="NCBI Taxonomy" id="1808958"/>
    <lineage>
        <taxon>Eukaryota</taxon>
        <taxon>Discoba</taxon>
        <taxon>Euglenozoa</taxon>
        <taxon>Kinetoplastea</taxon>
        <taxon>Metakinetoplastina</taxon>
        <taxon>Trypanosomatida</taxon>
        <taxon>Trypanosomatidae</taxon>
        <taxon>Novymonas</taxon>
    </lineage>
</organism>
<feature type="compositionally biased region" description="Low complexity" evidence="1">
    <location>
        <begin position="21"/>
        <end position="33"/>
    </location>
</feature>
<feature type="compositionally biased region" description="Low complexity" evidence="1">
    <location>
        <begin position="125"/>
        <end position="155"/>
    </location>
</feature>
<evidence type="ECO:0000256" key="1">
    <source>
        <dbReference type="SAM" id="MobiDB-lite"/>
    </source>
</evidence>
<accession>A0AAW0EUW1</accession>
<reference evidence="2 3" key="1">
    <citation type="journal article" date="2021" name="MBio">
        <title>A New Model Trypanosomatid, Novymonas esmeraldas: Genomic Perception of Its 'Candidatus Pandoraea novymonadis' Endosymbiont.</title>
        <authorList>
            <person name="Zakharova A."/>
            <person name="Saura A."/>
            <person name="Butenko A."/>
            <person name="Podesvova L."/>
            <person name="Warmusova S."/>
            <person name="Kostygov A.Y."/>
            <person name="Nenarokova A."/>
            <person name="Lukes J."/>
            <person name="Opperdoes F.R."/>
            <person name="Yurchenko V."/>
        </authorList>
    </citation>
    <scope>NUCLEOTIDE SEQUENCE [LARGE SCALE GENOMIC DNA]</scope>
    <source>
        <strain evidence="2 3">E262AT.01</strain>
    </source>
</reference>
<comment type="caution">
    <text evidence="2">The sequence shown here is derived from an EMBL/GenBank/DDBJ whole genome shotgun (WGS) entry which is preliminary data.</text>
</comment>